<reference evidence="1 2" key="1">
    <citation type="journal article" date="2021" name="Nat. Commun.">
        <title>Genetic determinants of endophytism in the Arabidopsis root mycobiome.</title>
        <authorList>
            <person name="Mesny F."/>
            <person name="Miyauchi S."/>
            <person name="Thiergart T."/>
            <person name="Pickel B."/>
            <person name="Atanasova L."/>
            <person name="Karlsson M."/>
            <person name="Huettel B."/>
            <person name="Barry K.W."/>
            <person name="Haridas S."/>
            <person name="Chen C."/>
            <person name="Bauer D."/>
            <person name="Andreopoulos W."/>
            <person name="Pangilinan J."/>
            <person name="LaButti K."/>
            <person name="Riley R."/>
            <person name="Lipzen A."/>
            <person name="Clum A."/>
            <person name="Drula E."/>
            <person name="Henrissat B."/>
            <person name="Kohler A."/>
            <person name="Grigoriev I.V."/>
            <person name="Martin F.M."/>
            <person name="Hacquard S."/>
        </authorList>
    </citation>
    <scope>NUCLEOTIDE SEQUENCE [LARGE SCALE GENOMIC DNA]</scope>
    <source>
        <strain evidence="1 2">MPI-SDFR-AT-0080</strain>
    </source>
</reference>
<evidence type="ECO:0000313" key="2">
    <source>
        <dbReference type="Proteomes" id="UP000774617"/>
    </source>
</evidence>
<organism evidence="1 2">
    <name type="scientific">Macrophomina phaseolina</name>
    <dbReference type="NCBI Taxonomy" id="35725"/>
    <lineage>
        <taxon>Eukaryota</taxon>
        <taxon>Fungi</taxon>
        <taxon>Dikarya</taxon>
        <taxon>Ascomycota</taxon>
        <taxon>Pezizomycotina</taxon>
        <taxon>Dothideomycetes</taxon>
        <taxon>Dothideomycetes incertae sedis</taxon>
        <taxon>Botryosphaeriales</taxon>
        <taxon>Botryosphaeriaceae</taxon>
        <taxon>Macrophomina</taxon>
    </lineage>
</organism>
<comment type="caution">
    <text evidence="1">The sequence shown here is derived from an EMBL/GenBank/DDBJ whole genome shotgun (WGS) entry which is preliminary data.</text>
</comment>
<proteinExistence type="predicted"/>
<protein>
    <submittedName>
        <fullName evidence="1">Uncharacterized protein</fullName>
    </submittedName>
</protein>
<evidence type="ECO:0000313" key="1">
    <source>
        <dbReference type="EMBL" id="KAH7053365.1"/>
    </source>
</evidence>
<accession>A0ABQ8GEH6</accession>
<gene>
    <name evidence="1" type="ORF">B0J12DRAFT_53724</name>
</gene>
<keyword evidence="2" id="KW-1185">Reference proteome</keyword>
<sequence length="144" mass="16381">MKMFTAMPIILSLQRRQGWLCTLTFKPHTAAGTLNWLPLIRSLSLPSRDRSPFEIYWKAGSWKVSGPHPPNPLRNALCFFFCPAPGIAQLPDAARSPRKGEARHVSGVRSLDLRAVIWRLDFQRSRLSCRVWGMITSSTLFVNF</sequence>
<dbReference type="Proteomes" id="UP000774617">
    <property type="component" value="Unassembled WGS sequence"/>
</dbReference>
<dbReference type="EMBL" id="JAGTJR010000010">
    <property type="protein sequence ID" value="KAH7053365.1"/>
    <property type="molecule type" value="Genomic_DNA"/>
</dbReference>
<name>A0ABQ8GEH6_9PEZI</name>